<dbReference type="SUPFAM" id="SSF53850">
    <property type="entry name" value="Periplasmic binding protein-like II"/>
    <property type="match status" value="1"/>
</dbReference>
<protein>
    <submittedName>
        <fullName evidence="7">LysR family transcriptional regulator</fullName>
    </submittedName>
</protein>
<evidence type="ECO:0000313" key="6">
    <source>
        <dbReference type="EMBL" id="MBC2769006.1"/>
    </source>
</evidence>
<dbReference type="InterPro" id="IPR005119">
    <property type="entry name" value="LysR_subst-bd"/>
</dbReference>
<dbReference type="PROSITE" id="PS50931">
    <property type="entry name" value="HTH_LYSR"/>
    <property type="match status" value="1"/>
</dbReference>
<accession>A0A842HL92</accession>
<evidence type="ECO:0000256" key="1">
    <source>
        <dbReference type="ARBA" id="ARBA00009437"/>
    </source>
</evidence>
<dbReference type="InterPro" id="IPR036390">
    <property type="entry name" value="WH_DNA-bd_sf"/>
</dbReference>
<keyword evidence="8" id="KW-1185">Reference proteome</keyword>
<dbReference type="Pfam" id="PF00126">
    <property type="entry name" value="HTH_1"/>
    <property type="match status" value="1"/>
</dbReference>
<dbReference type="PANTHER" id="PTHR30118">
    <property type="entry name" value="HTH-TYPE TRANSCRIPTIONAL REGULATOR LEUO-RELATED"/>
    <property type="match status" value="1"/>
</dbReference>
<organism evidence="7 8">
    <name type="scientific">Pusillimonas minor</name>
    <dbReference type="NCBI Taxonomy" id="2697024"/>
    <lineage>
        <taxon>Bacteria</taxon>
        <taxon>Pseudomonadati</taxon>
        <taxon>Pseudomonadota</taxon>
        <taxon>Betaproteobacteria</taxon>
        <taxon>Burkholderiales</taxon>
        <taxon>Alcaligenaceae</taxon>
        <taxon>Pusillimonas</taxon>
    </lineage>
</organism>
<comment type="similarity">
    <text evidence="1">Belongs to the LysR transcriptional regulatory family.</text>
</comment>
<dbReference type="PANTHER" id="PTHR30118:SF15">
    <property type="entry name" value="TRANSCRIPTIONAL REGULATORY PROTEIN"/>
    <property type="match status" value="1"/>
</dbReference>
<dbReference type="EMBL" id="JACJUU010000002">
    <property type="protein sequence ID" value="MBC2769006.1"/>
    <property type="molecule type" value="Genomic_DNA"/>
</dbReference>
<evidence type="ECO:0000259" key="5">
    <source>
        <dbReference type="PROSITE" id="PS50931"/>
    </source>
</evidence>
<comment type="caution">
    <text evidence="7">The sequence shown here is derived from an EMBL/GenBank/DDBJ whole genome shotgun (WGS) entry which is preliminary data.</text>
</comment>
<dbReference type="CDD" id="cd08459">
    <property type="entry name" value="PBP2_DntR_NahR_LinR_like"/>
    <property type="match status" value="1"/>
</dbReference>
<sequence>MLNSSIKNLDLRLLAVFDEMFRTGSVSATAEALHMTQPAVSMCLSRLRRQFGDALFVRTNAGMAPTPHALSLQEPLGKAYRLLCDATSSRDPFDASTSSRVFRIAMADAGYLALFKPLFEFKQRQAPNISFEFRSISKDTGALMAEGEIDLTIAFSPQLGPGIYQQLLIEQDFVGAVRCDHPRIDRQISWSDYAGEQHLAVSLQGTGHWVLNNAIEEVGIVRHIGWQAESYLAVPPIIPFSDYIVTLPKAMARFFAERGVLKYFELPFKTPRILVMQHWHERFHRDPGVVWLRKVMFELFRDL</sequence>
<keyword evidence="2" id="KW-0805">Transcription regulation</keyword>
<dbReference type="Proteomes" id="UP000545386">
    <property type="component" value="Unassembled WGS sequence"/>
</dbReference>
<dbReference type="EMBL" id="JACJUU010000002">
    <property type="protein sequence ID" value="MBC2769013.1"/>
    <property type="molecule type" value="Genomic_DNA"/>
</dbReference>
<dbReference type="InterPro" id="IPR050389">
    <property type="entry name" value="LysR-type_TF"/>
</dbReference>
<dbReference type="GO" id="GO:0003677">
    <property type="term" value="F:DNA binding"/>
    <property type="evidence" value="ECO:0007669"/>
    <property type="project" value="UniProtKB-KW"/>
</dbReference>
<dbReference type="AlphaFoldDB" id="A0A842HL92"/>
<keyword evidence="4" id="KW-0804">Transcription</keyword>
<proteinExistence type="inferred from homology"/>
<dbReference type="RefSeq" id="WP_185778814.1">
    <property type="nucleotide sequence ID" value="NZ_JACJUU010000002.1"/>
</dbReference>
<evidence type="ECO:0000256" key="4">
    <source>
        <dbReference type="ARBA" id="ARBA00023163"/>
    </source>
</evidence>
<dbReference type="Gene3D" id="3.40.190.10">
    <property type="entry name" value="Periplasmic binding protein-like II"/>
    <property type="match status" value="2"/>
</dbReference>
<dbReference type="Pfam" id="PF03466">
    <property type="entry name" value="LysR_substrate"/>
    <property type="match status" value="1"/>
</dbReference>
<evidence type="ECO:0000313" key="8">
    <source>
        <dbReference type="Proteomes" id="UP000545386"/>
    </source>
</evidence>
<evidence type="ECO:0000256" key="2">
    <source>
        <dbReference type="ARBA" id="ARBA00023015"/>
    </source>
</evidence>
<feature type="domain" description="HTH lysR-type" evidence="5">
    <location>
        <begin position="9"/>
        <end position="66"/>
    </location>
</feature>
<dbReference type="InterPro" id="IPR000847">
    <property type="entry name" value="LysR_HTH_N"/>
</dbReference>
<keyword evidence="3" id="KW-0238">DNA-binding</keyword>
<dbReference type="GO" id="GO:0003700">
    <property type="term" value="F:DNA-binding transcription factor activity"/>
    <property type="evidence" value="ECO:0007669"/>
    <property type="project" value="InterPro"/>
</dbReference>
<dbReference type="PRINTS" id="PR00039">
    <property type="entry name" value="HTHLYSR"/>
</dbReference>
<name>A0A842HL92_9BURK</name>
<dbReference type="SUPFAM" id="SSF46785">
    <property type="entry name" value="Winged helix' DNA-binding domain"/>
    <property type="match status" value="1"/>
</dbReference>
<reference evidence="7 8" key="1">
    <citation type="submission" date="2020-08" db="EMBL/GenBank/DDBJ databases">
        <title>Paraeoetvoesia sp. YC-7-48 draft genome sequence.</title>
        <authorList>
            <person name="Yao L."/>
        </authorList>
    </citation>
    <scope>NUCLEOTIDE SEQUENCE [LARGE SCALE GENOMIC DNA]</scope>
    <source>
        <strain evidence="7">7-48</strain>
        <strain evidence="8">YC-7-48</strain>
    </source>
</reference>
<dbReference type="InterPro" id="IPR036388">
    <property type="entry name" value="WH-like_DNA-bd_sf"/>
</dbReference>
<dbReference type="Gene3D" id="1.10.10.10">
    <property type="entry name" value="Winged helix-like DNA-binding domain superfamily/Winged helix DNA-binding domain"/>
    <property type="match status" value="1"/>
</dbReference>
<evidence type="ECO:0000256" key="3">
    <source>
        <dbReference type="ARBA" id="ARBA00023125"/>
    </source>
</evidence>
<evidence type="ECO:0000313" key="7">
    <source>
        <dbReference type="EMBL" id="MBC2769013.1"/>
    </source>
</evidence>
<gene>
    <name evidence="6" type="ORF">GTU67_03640</name>
    <name evidence="7" type="ORF">GTU67_03675</name>
</gene>